<dbReference type="GO" id="GO:0005525">
    <property type="term" value="F:GTP binding"/>
    <property type="evidence" value="ECO:0007669"/>
    <property type="project" value="UniProtKB-KW"/>
</dbReference>
<dbReference type="GO" id="GO:0003924">
    <property type="term" value="F:GTPase activity"/>
    <property type="evidence" value="ECO:0007669"/>
    <property type="project" value="InterPro"/>
</dbReference>
<feature type="binding site" evidence="3">
    <location>
        <position position="308"/>
    </location>
    <ligand>
        <name>GTP</name>
        <dbReference type="ChEBI" id="CHEBI:37565"/>
    </ligand>
</feature>
<keyword evidence="1 3" id="KW-0547">Nucleotide-binding</keyword>
<dbReference type="InterPro" id="IPR006689">
    <property type="entry name" value="Small_GTPase_ARF/SAR"/>
</dbReference>
<evidence type="ECO:0000256" key="2">
    <source>
        <dbReference type="ARBA" id="ARBA00023134"/>
    </source>
</evidence>
<sequence length="442" mass="47900">MQRITLSSASLQRAGTPSSRSATPTTTPTVGALLSSPVTRLPRADLGRCRQTPPPTATFQPGGHPHHHKHHGRRRPQSDTTRSLTHPTTSDDPDDETGSIASVLPFYASAYERDAAEPHLRFSRGLVVDAADLVVEFLGPGADSLRLSLTNSIWGSIVRTSDVWLAILEVVAPFSTRAVRRGYAAALQAGSFSTRVDWVCHLAVAWRRQLELNATVATARSDPLRQRERSFIARAGWWATAPLQLVAAPFRRRHAPQSVVVTGSLMAGKKTFVSRLGEALGAERVSGAVWQTVACPPNWQVVVTEVIGYRRIRPLLQSFFNAASALICVVDASRPTDIDDFARELDEWIQTETGRCPICVIANQLDRPGALSTESVVERLGLQTLGLHLFNGEGYPAPSKAHLGGRHVAAIGTCLTHELVGHGTVTSVMQWLETAVNTQPPA</sequence>
<dbReference type="Gene3D" id="3.40.50.300">
    <property type="entry name" value="P-loop containing nucleotide triphosphate hydrolases"/>
    <property type="match status" value="1"/>
</dbReference>
<dbReference type="PANTHER" id="PTHR11711">
    <property type="entry name" value="ADP RIBOSYLATION FACTOR-RELATED"/>
    <property type="match status" value="1"/>
</dbReference>
<dbReference type="EMBL" id="HBGF01034761">
    <property type="protein sequence ID" value="CAD9132580.1"/>
    <property type="molecule type" value="Transcribed_RNA"/>
</dbReference>
<dbReference type="AlphaFoldDB" id="A0A7S1MIM7"/>
<evidence type="ECO:0000256" key="1">
    <source>
        <dbReference type="ARBA" id="ARBA00022741"/>
    </source>
</evidence>
<gene>
    <name evidence="5" type="ORF">NDES1114_LOCUS23299</name>
</gene>
<feature type="binding site" evidence="3">
    <location>
        <begin position="363"/>
        <end position="366"/>
    </location>
    <ligand>
        <name>GTP</name>
        <dbReference type="ChEBI" id="CHEBI:37565"/>
    </ligand>
</feature>
<feature type="compositionally biased region" description="Basic residues" evidence="4">
    <location>
        <begin position="64"/>
        <end position="75"/>
    </location>
</feature>
<feature type="compositionally biased region" description="Low complexity" evidence="4">
    <location>
        <begin position="16"/>
        <end position="29"/>
    </location>
</feature>
<dbReference type="InterPro" id="IPR024156">
    <property type="entry name" value="Small_GTPase_ARF"/>
</dbReference>
<feature type="compositionally biased region" description="Polar residues" evidence="4">
    <location>
        <begin position="1"/>
        <end position="15"/>
    </location>
</feature>
<accession>A0A7S1MIM7</accession>
<dbReference type="SUPFAM" id="SSF52540">
    <property type="entry name" value="P-loop containing nucleoside triphosphate hydrolases"/>
    <property type="match status" value="1"/>
</dbReference>
<name>A0A7S1MIM7_NEODS</name>
<evidence type="ECO:0000313" key="5">
    <source>
        <dbReference type="EMBL" id="CAD9132580.1"/>
    </source>
</evidence>
<evidence type="ECO:0000256" key="4">
    <source>
        <dbReference type="SAM" id="MobiDB-lite"/>
    </source>
</evidence>
<evidence type="ECO:0008006" key="6">
    <source>
        <dbReference type="Google" id="ProtNLM"/>
    </source>
</evidence>
<dbReference type="InterPro" id="IPR027417">
    <property type="entry name" value="P-loop_NTPase"/>
</dbReference>
<evidence type="ECO:0000256" key="3">
    <source>
        <dbReference type="PIRSR" id="PIRSR606689-1"/>
    </source>
</evidence>
<keyword evidence="2 3" id="KW-0342">GTP-binding</keyword>
<feature type="compositionally biased region" description="Polar residues" evidence="4">
    <location>
        <begin position="78"/>
        <end position="90"/>
    </location>
</feature>
<reference evidence="5" key="1">
    <citation type="submission" date="2021-01" db="EMBL/GenBank/DDBJ databases">
        <authorList>
            <person name="Corre E."/>
            <person name="Pelletier E."/>
            <person name="Niang G."/>
            <person name="Scheremetjew M."/>
            <person name="Finn R."/>
            <person name="Kale V."/>
            <person name="Holt S."/>
            <person name="Cochrane G."/>
            <person name="Meng A."/>
            <person name="Brown T."/>
            <person name="Cohen L."/>
        </authorList>
    </citation>
    <scope>NUCLEOTIDE SEQUENCE</scope>
    <source>
        <strain evidence="5">CCAP 1951/1</strain>
    </source>
</reference>
<proteinExistence type="predicted"/>
<dbReference type="Pfam" id="PF00025">
    <property type="entry name" value="Arf"/>
    <property type="match status" value="1"/>
</dbReference>
<protein>
    <recommendedName>
        <fullName evidence="6">GTP-binding protein</fullName>
    </recommendedName>
</protein>
<feature type="region of interest" description="Disordered" evidence="4">
    <location>
        <begin position="1"/>
        <end position="98"/>
    </location>
</feature>
<organism evidence="5">
    <name type="scientific">Neobodo designis</name>
    <name type="common">Flagellated protozoan</name>
    <name type="synonym">Bodo designis</name>
    <dbReference type="NCBI Taxonomy" id="312471"/>
    <lineage>
        <taxon>Eukaryota</taxon>
        <taxon>Discoba</taxon>
        <taxon>Euglenozoa</taxon>
        <taxon>Kinetoplastea</taxon>
        <taxon>Metakinetoplastina</taxon>
        <taxon>Neobodonida</taxon>
        <taxon>Neobodo</taxon>
    </lineage>
</organism>